<comment type="subcellular location">
    <subcellularLocation>
        <location evidence="1">Membrane</location>
        <topology evidence="1">Multi-pass membrane protein</topology>
    </subcellularLocation>
</comment>
<reference evidence="9" key="1">
    <citation type="submission" date="2022-06" db="EMBL/GenBank/DDBJ databases">
        <authorList>
            <person name="Berger JAMES D."/>
            <person name="Berger JAMES D."/>
        </authorList>
    </citation>
    <scope>NUCLEOTIDE SEQUENCE [LARGE SCALE GENOMIC DNA]</scope>
</reference>
<dbReference type="PROSITE" id="PS00018">
    <property type="entry name" value="EF_HAND_1"/>
    <property type="match status" value="1"/>
</dbReference>
<feature type="transmembrane region" description="Helical" evidence="7">
    <location>
        <begin position="229"/>
        <end position="247"/>
    </location>
</feature>
<organism evidence="9 10">
    <name type="scientific">Schistosoma rodhaini</name>
    <dbReference type="NCBI Taxonomy" id="6188"/>
    <lineage>
        <taxon>Eukaryota</taxon>
        <taxon>Metazoa</taxon>
        <taxon>Spiralia</taxon>
        <taxon>Lophotrochozoa</taxon>
        <taxon>Platyhelminthes</taxon>
        <taxon>Trematoda</taxon>
        <taxon>Digenea</taxon>
        <taxon>Strigeidida</taxon>
        <taxon>Schistosomatoidea</taxon>
        <taxon>Schistosomatidae</taxon>
        <taxon>Schistosoma</taxon>
    </lineage>
</organism>
<evidence type="ECO:0000256" key="5">
    <source>
        <dbReference type="ARBA" id="ARBA00022989"/>
    </source>
</evidence>
<dbReference type="Proteomes" id="UP000050792">
    <property type="component" value="Unassembled WGS sequence"/>
</dbReference>
<evidence type="ECO:0000256" key="7">
    <source>
        <dbReference type="SAM" id="Phobius"/>
    </source>
</evidence>
<feature type="transmembrane region" description="Helical" evidence="7">
    <location>
        <begin position="297"/>
        <end position="316"/>
    </location>
</feature>
<sequence length="396" mass="44896">MSSERSRSVRSFLDEKFKPTFDQYDIETGIPTSDLKQFLGKSHLSESKVHKIVDSADKDGNQFITYNEFIEQVLSEDEKVIRRLRIHKRILNRAVLAIEPHCGREHQRAVVIDSGYDANVCSSSGANINNYIEAYDCRPPPIFIPLITIAEIAVFIYYFVTYRNQPDSNDFTHSSGFPIDSILIYNPTKRHELWRFLTYMFIHYGYNHLVFNCLVQIVLGLLLELVHKFWRVGLVYFLGVISGSLASSVTDSFSLVCGASGGCYALIGAHLATVIMNWDIMQEGWLKDPLSFISSGVVRSVIIIVLGGSDTALAIYDRFSNPNEKIRVGFSAHFGGFIAGLLLGVVILRNLKVEKWEKYFACNCVLIFLLFAVATILFNVYCYRINECPACDWDIQ</sequence>
<dbReference type="WBParaSite" id="SRDH1_38830.1">
    <property type="protein sequence ID" value="SRDH1_38830.1"/>
    <property type="gene ID" value="SRDH1_38830"/>
</dbReference>
<name>A0AA85F7Q4_9TREM</name>
<evidence type="ECO:0000256" key="3">
    <source>
        <dbReference type="ARBA" id="ARBA00022692"/>
    </source>
</evidence>
<dbReference type="SUPFAM" id="SSF144091">
    <property type="entry name" value="Rhomboid-like"/>
    <property type="match status" value="1"/>
</dbReference>
<dbReference type="GO" id="GO:0005509">
    <property type="term" value="F:calcium ion binding"/>
    <property type="evidence" value="ECO:0007669"/>
    <property type="project" value="InterPro"/>
</dbReference>
<comment type="similarity">
    <text evidence="2">Belongs to the peptidase S54 family.</text>
</comment>
<evidence type="ECO:0000313" key="10">
    <source>
        <dbReference type="WBParaSite" id="SRDH1_38830.1"/>
    </source>
</evidence>
<keyword evidence="4" id="KW-0106">Calcium</keyword>
<feature type="domain" description="EF-hand" evidence="8">
    <location>
        <begin position="44"/>
        <end position="79"/>
    </location>
</feature>
<dbReference type="InterPro" id="IPR051739">
    <property type="entry name" value="Rhomboid_IM_Serine_Proteases"/>
</dbReference>
<dbReference type="InterPro" id="IPR022764">
    <property type="entry name" value="Peptidase_S54_rhomboid_dom"/>
</dbReference>
<evidence type="ECO:0000256" key="4">
    <source>
        <dbReference type="ARBA" id="ARBA00022837"/>
    </source>
</evidence>
<dbReference type="InterPro" id="IPR035952">
    <property type="entry name" value="Rhomboid-like_sf"/>
</dbReference>
<keyword evidence="6 7" id="KW-0472">Membrane</keyword>
<reference evidence="10" key="2">
    <citation type="submission" date="2023-11" db="UniProtKB">
        <authorList>
            <consortium name="WormBaseParasite"/>
        </authorList>
    </citation>
    <scope>IDENTIFICATION</scope>
</reference>
<proteinExistence type="inferred from homology"/>
<dbReference type="Pfam" id="PF01694">
    <property type="entry name" value="Rhomboid"/>
    <property type="match status" value="1"/>
</dbReference>
<dbReference type="AlphaFoldDB" id="A0AA85F7Q4"/>
<evidence type="ECO:0000256" key="2">
    <source>
        <dbReference type="ARBA" id="ARBA00009045"/>
    </source>
</evidence>
<dbReference type="GO" id="GO:0016020">
    <property type="term" value="C:membrane"/>
    <property type="evidence" value="ECO:0007669"/>
    <property type="project" value="UniProtKB-SubCell"/>
</dbReference>
<keyword evidence="3 7" id="KW-0812">Transmembrane</keyword>
<feature type="transmembrane region" description="Helical" evidence="7">
    <location>
        <begin position="328"/>
        <end position="348"/>
    </location>
</feature>
<dbReference type="PANTHER" id="PTHR45840">
    <property type="entry name" value="RHOMBOID-RELATED PROTEIN"/>
    <property type="match status" value="1"/>
</dbReference>
<dbReference type="GO" id="GO:0004252">
    <property type="term" value="F:serine-type endopeptidase activity"/>
    <property type="evidence" value="ECO:0007669"/>
    <property type="project" value="InterPro"/>
</dbReference>
<dbReference type="PANTHER" id="PTHR45840:SF2">
    <property type="entry name" value="PROTEIN RHOMBOID-RELATED"/>
    <property type="match status" value="1"/>
</dbReference>
<feature type="transmembrane region" description="Helical" evidence="7">
    <location>
        <begin position="142"/>
        <end position="160"/>
    </location>
</feature>
<evidence type="ECO:0000313" key="9">
    <source>
        <dbReference type="Proteomes" id="UP000050792"/>
    </source>
</evidence>
<evidence type="ECO:0000256" key="6">
    <source>
        <dbReference type="ARBA" id="ARBA00023136"/>
    </source>
</evidence>
<evidence type="ECO:0000256" key="1">
    <source>
        <dbReference type="ARBA" id="ARBA00004141"/>
    </source>
</evidence>
<keyword evidence="5 7" id="KW-1133">Transmembrane helix</keyword>
<feature type="transmembrane region" description="Helical" evidence="7">
    <location>
        <begin position="253"/>
        <end position="276"/>
    </location>
</feature>
<dbReference type="InterPro" id="IPR002048">
    <property type="entry name" value="EF_hand_dom"/>
</dbReference>
<dbReference type="Gene3D" id="1.20.1540.10">
    <property type="entry name" value="Rhomboid-like"/>
    <property type="match status" value="1"/>
</dbReference>
<dbReference type="InterPro" id="IPR011992">
    <property type="entry name" value="EF-hand-dom_pair"/>
</dbReference>
<keyword evidence="9" id="KW-1185">Reference proteome</keyword>
<dbReference type="PROSITE" id="PS50222">
    <property type="entry name" value="EF_HAND_2"/>
    <property type="match status" value="1"/>
</dbReference>
<dbReference type="InterPro" id="IPR018247">
    <property type="entry name" value="EF_Hand_1_Ca_BS"/>
</dbReference>
<dbReference type="Gene3D" id="1.10.238.10">
    <property type="entry name" value="EF-hand"/>
    <property type="match status" value="1"/>
</dbReference>
<accession>A0AA85F7Q4</accession>
<feature type="transmembrane region" description="Helical" evidence="7">
    <location>
        <begin position="201"/>
        <end position="222"/>
    </location>
</feature>
<evidence type="ECO:0000259" key="8">
    <source>
        <dbReference type="PROSITE" id="PS50222"/>
    </source>
</evidence>
<protein>
    <recommendedName>
        <fullName evidence="8">EF-hand domain-containing protein</fullName>
    </recommendedName>
</protein>
<feature type="transmembrane region" description="Helical" evidence="7">
    <location>
        <begin position="360"/>
        <end position="381"/>
    </location>
</feature>
<dbReference type="SUPFAM" id="SSF47473">
    <property type="entry name" value="EF-hand"/>
    <property type="match status" value="1"/>
</dbReference>